<keyword evidence="18" id="KW-1185">Reference proteome</keyword>
<geneLocation type="plasmid" evidence="17">
    <name>unnamed1</name>
</geneLocation>
<feature type="domain" description="TonB-dependent receptor-like beta-barrel" evidence="15">
    <location>
        <begin position="255"/>
        <end position="685"/>
    </location>
</feature>
<dbReference type="RefSeq" id="WP_121151470.1">
    <property type="nucleotide sequence ID" value="NZ_CP032828.1"/>
</dbReference>
<gene>
    <name evidence="17" type="ORF">D3Y57_03770</name>
</gene>
<evidence type="ECO:0000256" key="6">
    <source>
        <dbReference type="ARBA" id="ARBA00023004"/>
    </source>
</evidence>
<dbReference type="PANTHER" id="PTHR32552:SF81">
    <property type="entry name" value="TONB-DEPENDENT OUTER MEMBRANE RECEPTOR"/>
    <property type="match status" value="1"/>
</dbReference>
<dbReference type="Gene3D" id="2.40.170.20">
    <property type="entry name" value="TonB-dependent receptor, beta-barrel domain"/>
    <property type="match status" value="1"/>
</dbReference>
<evidence type="ECO:0000256" key="8">
    <source>
        <dbReference type="ARBA" id="ARBA00023077"/>
    </source>
</evidence>
<comment type="subcellular location">
    <subcellularLocation>
        <location evidence="1 11">Cell outer membrane</location>
        <topology evidence="1 11">Multi-pass membrane protein</topology>
    </subcellularLocation>
</comment>
<keyword evidence="4" id="KW-0410">Iron transport</keyword>
<proteinExistence type="inferred from homology"/>
<keyword evidence="8 12" id="KW-0798">TonB box</keyword>
<dbReference type="Pfam" id="PF00593">
    <property type="entry name" value="TonB_dep_Rec_b-barrel"/>
    <property type="match status" value="1"/>
</dbReference>
<dbReference type="AlphaFoldDB" id="A0A494T746"/>
<keyword evidence="2 11" id="KW-0813">Transport</keyword>
<sequence>MTIHVSIRNGRLSTIVFAALSVCMASSPAVAQTASNEPTPAQASEVEPTPDSSDIVVTAQRRSERLTDVPVSVTALTAETIVSSGVTDTYSLQQITPGLRMERLGGYTQPSIRGVTAGSTNPGSEANVAIYVDGIYQPNQAANTIDLPDVARVEVSKGPQGTLFGRNATGGAIQIFTREPEYKPSVDMQVGYGSYNDLAVKAFVTAPLIDDKLAFSVSGSYEDMDGWNHDLLNGGHVGDIKSRLIRGKLLFEPADNLKFVLGGQYSRRSDDSLFAYSALNGNTIGPKTAVEPYDVAVNTKPLTNTESYNISLRGSVNTKVGTISSLTAYAKTQLDIAADGDASPAQIISFTIDSPDKNFTQELNFASEKFGRFSFIAGLFYYRDDSSYDPLIGFFPAPFVNYANVTTRAYAAYTEGTFQITDKLTAIAGVRYSHEKRTVQYVGGDAATFVGTALHEKSYNAATPRLSLRYEFEPRTDIYATYSKGFKSGVYDLNGTATTPVNPEKIDAYEVGFKTSHGLFDLNLAGYYYKYSNLQVQINSGGFDLLTNAGAARNYGFDIEGAFRPTHDLRFSGGFTYLHARYHDYTNASILVPIPGGGNATVSGVDLSGFKVTRAPTWTLNIGANYEHEFNIGTIGLAGNLYHTDDVPLEQSGRVQQKAYTLVNSTLTFKPANTNFRFSVWGKNLSDEKVIQGSFFTGAGDQVSYAPPRTFGGSIGYAF</sequence>
<reference evidence="17 18" key="1">
    <citation type="submission" date="2018-09" db="EMBL/GenBank/DDBJ databases">
        <title>Sphingomonas peninsula sp. nov., isolated from fildes peninsula, Antarctic soil.</title>
        <authorList>
            <person name="Yingchao G."/>
        </authorList>
    </citation>
    <scope>NUCLEOTIDE SEQUENCE [LARGE SCALE GENOMIC DNA]</scope>
    <source>
        <strain evidence="17 18">YZ-8</strain>
        <plasmid evidence="17 18">unnamed1</plasmid>
    </source>
</reference>
<evidence type="ECO:0000256" key="4">
    <source>
        <dbReference type="ARBA" id="ARBA00022496"/>
    </source>
</evidence>
<keyword evidence="10 11" id="KW-0998">Cell outer membrane</keyword>
<evidence type="ECO:0000256" key="9">
    <source>
        <dbReference type="ARBA" id="ARBA00023136"/>
    </source>
</evidence>
<evidence type="ECO:0000256" key="11">
    <source>
        <dbReference type="PROSITE-ProRule" id="PRU01360"/>
    </source>
</evidence>
<keyword evidence="14" id="KW-0732">Signal</keyword>
<dbReference type="Pfam" id="PF07715">
    <property type="entry name" value="Plug"/>
    <property type="match status" value="1"/>
</dbReference>
<evidence type="ECO:0000256" key="2">
    <source>
        <dbReference type="ARBA" id="ARBA00022448"/>
    </source>
</evidence>
<dbReference type="GO" id="GO:0009279">
    <property type="term" value="C:cell outer membrane"/>
    <property type="evidence" value="ECO:0007669"/>
    <property type="project" value="UniProtKB-SubCell"/>
</dbReference>
<dbReference type="InterPro" id="IPR036942">
    <property type="entry name" value="Beta-barrel_TonB_sf"/>
</dbReference>
<evidence type="ECO:0000259" key="15">
    <source>
        <dbReference type="Pfam" id="PF00593"/>
    </source>
</evidence>
<evidence type="ECO:0000256" key="5">
    <source>
        <dbReference type="ARBA" id="ARBA00022692"/>
    </source>
</evidence>
<keyword evidence="17" id="KW-0675">Receptor</keyword>
<accession>A0A494T746</accession>
<keyword evidence="3 11" id="KW-1134">Transmembrane beta strand</keyword>
<keyword evidence="9 11" id="KW-0472">Membrane</keyword>
<dbReference type="KEGG" id="spha:D3Y57_03770"/>
<evidence type="ECO:0000256" key="13">
    <source>
        <dbReference type="SAM" id="MobiDB-lite"/>
    </source>
</evidence>
<dbReference type="GO" id="GO:0006826">
    <property type="term" value="P:iron ion transport"/>
    <property type="evidence" value="ECO:0007669"/>
    <property type="project" value="UniProtKB-KW"/>
</dbReference>
<dbReference type="EMBL" id="CP032828">
    <property type="protein sequence ID" value="AYJ85157.1"/>
    <property type="molecule type" value="Genomic_DNA"/>
</dbReference>
<dbReference type="PROSITE" id="PS52016">
    <property type="entry name" value="TONB_DEPENDENT_REC_3"/>
    <property type="match status" value="1"/>
</dbReference>
<evidence type="ECO:0000256" key="14">
    <source>
        <dbReference type="SAM" id="SignalP"/>
    </source>
</evidence>
<protein>
    <submittedName>
        <fullName evidence="17">TonB-dependent receptor</fullName>
    </submittedName>
</protein>
<evidence type="ECO:0000256" key="3">
    <source>
        <dbReference type="ARBA" id="ARBA00022452"/>
    </source>
</evidence>
<feature type="compositionally biased region" description="Polar residues" evidence="13">
    <location>
        <begin position="33"/>
        <end position="42"/>
    </location>
</feature>
<evidence type="ECO:0000259" key="16">
    <source>
        <dbReference type="Pfam" id="PF07715"/>
    </source>
</evidence>
<keyword evidence="17" id="KW-0614">Plasmid</keyword>
<keyword evidence="6" id="KW-0408">Iron</keyword>
<organism evidence="17 18">
    <name type="scientific">Sphingomonas paeninsulae</name>
    <dbReference type="NCBI Taxonomy" id="2319844"/>
    <lineage>
        <taxon>Bacteria</taxon>
        <taxon>Pseudomonadati</taxon>
        <taxon>Pseudomonadota</taxon>
        <taxon>Alphaproteobacteria</taxon>
        <taxon>Sphingomonadales</taxon>
        <taxon>Sphingomonadaceae</taxon>
        <taxon>Sphingomonas</taxon>
    </lineage>
</organism>
<feature type="region of interest" description="Disordered" evidence="13">
    <location>
        <begin position="33"/>
        <end position="52"/>
    </location>
</feature>
<feature type="chain" id="PRO_5019762276" evidence="14">
    <location>
        <begin position="32"/>
        <end position="719"/>
    </location>
</feature>
<evidence type="ECO:0000256" key="7">
    <source>
        <dbReference type="ARBA" id="ARBA00023065"/>
    </source>
</evidence>
<evidence type="ECO:0000313" key="17">
    <source>
        <dbReference type="EMBL" id="AYJ85157.1"/>
    </source>
</evidence>
<dbReference type="InterPro" id="IPR012910">
    <property type="entry name" value="Plug_dom"/>
</dbReference>
<feature type="signal peptide" evidence="14">
    <location>
        <begin position="1"/>
        <end position="31"/>
    </location>
</feature>
<dbReference type="InterPro" id="IPR000531">
    <property type="entry name" value="Beta-barrel_TonB"/>
</dbReference>
<evidence type="ECO:0000256" key="10">
    <source>
        <dbReference type="ARBA" id="ARBA00023237"/>
    </source>
</evidence>
<dbReference type="SUPFAM" id="SSF56935">
    <property type="entry name" value="Porins"/>
    <property type="match status" value="1"/>
</dbReference>
<feature type="domain" description="TonB-dependent receptor plug" evidence="16">
    <location>
        <begin position="66"/>
        <end position="172"/>
    </location>
</feature>
<evidence type="ECO:0000313" key="18">
    <source>
        <dbReference type="Proteomes" id="UP000276254"/>
    </source>
</evidence>
<dbReference type="Proteomes" id="UP000276254">
    <property type="component" value="Plasmid unnamed1"/>
</dbReference>
<keyword evidence="7" id="KW-0406">Ion transport</keyword>
<comment type="similarity">
    <text evidence="11 12">Belongs to the TonB-dependent receptor family.</text>
</comment>
<evidence type="ECO:0000256" key="12">
    <source>
        <dbReference type="RuleBase" id="RU003357"/>
    </source>
</evidence>
<dbReference type="OrthoDB" id="7208812at2"/>
<dbReference type="PANTHER" id="PTHR32552">
    <property type="entry name" value="FERRICHROME IRON RECEPTOR-RELATED"/>
    <property type="match status" value="1"/>
</dbReference>
<name>A0A494T746_SPHPE</name>
<keyword evidence="5 11" id="KW-0812">Transmembrane</keyword>
<evidence type="ECO:0000256" key="1">
    <source>
        <dbReference type="ARBA" id="ARBA00004571"/>
    </source>
</evidence>
<dbReference type="InterPro" id="IPR039426">
    <property type="entry name" value="TonB-dep_rcpt-like"/>
</dbReference>
<dbReference type="CDD" id="cd01347">
    <property type="entry name" value="ligand_gated_channel"/>
    <property type="match status" value="1"/>
</dbReference>